<proteinExistence type="predicted"/>
<dbReference type="AlphaFoldDB" id="A0A1H9MHK2"/>
<dbReference type="Proteomes" id="UP000199051">
    <property type="component" value="Unassembled WGS sequence"/>
</dbReference>
<reference evidence="2" key="1">
    <citation type="submission" date="2016-10" db="EMBL/GenBank/DDBJ databases">
        <authorList>
            <person name="Varghese N."/>
            <person name="Submissions S."/>
        </authorList>
    </citation>
    <scope>NUCLEOTIDE SEQUENCE [LARGE SCALE GENOMIC DNA]</scope>
    <source>
        <strain evidence="2">DSM 44260</strain>
    </source>
</reference>
<name>A0A1H9MHK2_9PSEU</name>
<accession>A0A1H9MHK2</accession>
<keyword evidence="2" id="KW-1185">Reference proteome</keyword>
<sequence>MRGRIWFQDNPWPEGHAIATFEWTAGLDDNGHLWFDPVLITEDYDAERMPEEPPDRTREWDSPELWTNYEGCLIEPLDYHAFLAATPGSPFSFTATEPRTLTLDPLPEPPDTRHAFQLQLLGHDTCADHTFVITRQPDGHHRIDWTARIALAYAGETEYLHAFRAELHDCAPTHITYPAEMTPDQAHHHLTDLIDIPHHFTPAKADGRPVLRYTGP</sequence>
<organism evidence="1 2">
    <name type="scientific">Actinokineospora terrae</name>
    <dbReference type="NCBI Taxonomy" id="155974"/>
    <lineage>
        <taxon>Bacteria</taxon>
        <taxon>Bacillati</taxon>
        <taxon>Actinomycetota</taxon>
        <taxon>Actinomycetes</taxon>
        <taxon>Pseudonocardiales</taxon>
        <taxon>Pseudonocardiaceae</taxon>
        <taxon>Actinokineospora</taxon>
    </lineage>
</organism>
<evidence type="ECO:0000313" key="1">
    <source>
        <dbReference type="EMBL" id="SER23174.1"/>
    </source>
</evidence>
<dbReference type="EMBL" id="FOGI01000002">
    <property type="protein sequence ID" value="SER23174.1"/>
    <property type="molecule type" value="Genomic_DNA"/>
</dbReference>
<protein>
    <submittedName>
        <fullName evidence="1">Uncharacterized protein</fullName>
    </submittedName>
</protein>
<dbReference type="RefSeq" id="WP_092775118.1">
    <property type="nucleotide sequence ID" value="NZ_FOGI01000002.1"/>
</dbReference>
<evidence type="ECO:0000313" key="2">
    <source>
        <dbReference type="Proteomes" id="UP000199051"/>
    </source>
</evidence>
<gene>
    <name evidence="1" type="ORF">SAMN04487818_102166</name>
</gene>
<dbReference type="STRING" id="155974.SAMN04487818_102166"/>